<dbReference type="Proteomes" id="UP000230495">
    <property type="component" value="Unassembled WGS sequence"/>
</dbReference>
<dbReference type="OrthoDB" id="7355447at2"/>
<comment type="caution">
    <text evidence="2">The sequence shown here is derived from an EMBL/GenBank/DDBJ whole genome shotgun (WGS) entry which is preliminary data.</text>
</comment>
<keyword evidence="1" id="KW-1133">Transmembrane helix</keyword>
<sequence>MVFCPHLLRTSISGAVRRILVRNSYLISLFRLTLVLMLFLMVGPATAGALTETDKSVRSIVSGIVSYTRWPSLSGQPRLCIYATSHYTHALSGNEGHTELPYTPVIVRNDREALDATCDAVYFGSEPPAKQLELISQYQGRALLLISEQNPECVIGSAFCLIIERGQVRFSVNLDALTRSGVRVNPDVLMLARNKQHG</sequence>
<evidence type="ECO:0000313" key="3">
    <source>
        <dbReference type="Proteomes" id="UP000230495"/>
    </source>
</evidence>
<keyword evidence="1" id="KW-0472">Membrane</keyword>
<dbReference type="KEGG" id="ekb:BFV64_17105"/>
<dbReference type="EMBL" id="NEEU01000015">
    <property type="protein sequence ID" value="PJD72017.1"/>
    <property type="molecule type" value="Genomic_DNA"/>
</dbReference>
<dbReference type="AlphaFoldDB" id="A0A2J0PKE5"/>
<organism evidence="2">
    <name type="scientific">Enterobacter kobei</name>
    <dbReference type="NCBI Taxonomy" id="208224"/>
    <lineage>
        <taxon>Bacteria</taxon>
        <taxon>Pseudomonadati</taxon>
        <taxon>Pseudomonadota</taxon>
        <taxon>Gammaproteobacteria</taxon>
        <taxon>Enterobacterales</taxon>
        <taxon>Enterobacteriaceae</taxon>
        <taxon>Enterobacter</taxon>
        <taxon>Enterobacter cloacae complex</taxon>
    </lineage>
</organism>
<gene>
    <name evidence="2" type="ORF">B9Q37_20365</name>
</gene>
<dbReference type="Pfam" id="PF13689">
    <property type="entry name" value="DUF4154"/>
    <property type="match status" value="1"/>
</dbReference>
<accession>A0A2J0PKE5</accession>
<proteinExistence type="predicted"/>
<evidence type="ECO:0000256" key="1">
    <source>
        <dbReference type="SAM" id="Phobius"/>
    </source>
</evidence>
<evidence type="ECO:0000313" key="2">
    <source>
        <dbReference type="EMBL" id="PJD72017.1"/>
    </source>
</evidence>
<name>A0A2J0PKE5_9ENTR</name>
<protein>
    <recommendedName>
        <fullName evidence="4">YfiR family protein</fullName>
    </recommendedName>
</protein>
<dbReference type="InterPro" id="IPR025293">
    <property type="entry name" value="YfiR/HmsC-like"/>
</dbReference>
<evidence type="ECO:0008006" key="4">
    <source>
        <dbReference type="Google" id="ProtNLM"/>
    </source>
</evidence>
<feature type="transmembrane region" description="Helical" evidence="1">
    <location>
        <begin position="25"/>
        <end position="50"/>
    </location>
</feature>
<reference evidence="2 3" key="1">
    <citation type="journal article" date="2017" name="J. Antimicrob. Chemother.">
        <title>Characterization of the population structure, drug resistance mechanisms and plasmids of the community-associated Enterobacter cloacae complex in China.</title>
        <authorList>
            <person name="Zhou K."/>
            <person name="Yu W."/>
            <person name="Cao X."/>
            <person name="Shen P."/>
            <person name="Lu H."/>
            <person name="Luo Q."/>
            <person name="Rossen J.W.A."/>
            <person name="Xiao Y."/>
        </authorList>
    </citation>
    <scope>NUCLEOTIDE SEQUENCE [LARGE SCALE GENOMIC DNA]</scope>
    <source>
        <strain evidence="2">ECC1097</strain>
    </source>
</reference>
<keyword evidence="1" id="KW-0812">Transmembrane</keyword>